<name>A0A0F9F2S2_9ZZZZ</name>
<comment type="caution">
    <text evidence="1">The sequence shown here is derived from an EMBL/GenBank/DDBJ whole genome shotgun (WGS) entry which is preliminary data.</text>
</comment>
<proteinExistence type="predicted"/>
<organism evidence="1">
    <name type="scientific">marine sediment metagenome</name>
    <dbReference type="NCBI Taxonomy" id="412755"/>
    <lineage>
        <taxon>unclassified sequences</taxon>
        <taxon>metagenomes</taxon>
        <taxon>ecological metagenomes</taxon>
    </lineage>
</organism>
<accession>A0A0F9F2S2</accession>
<dbReference type="EMBL" id="LAZR01022777">
    <property type="protein sequence ID" value="KKL80699.1"/>
    <property type="molecule type" value="Genomic_DNA"/>
</dbReference>
<dbReference type="AlphaFoldDB" id="A0A0F9F2S2"/>
<protein>
    <submittedName>
        <fullName evidence="1">Uncharacterized protein</fullName>
    </submittedName>
</protein>
<evidence type="ECO:0000313" key="1">
    <source>
        <dbReference type="EMBL" id="KKL80699.1"/>
    </source>
</evidence>
<sequence>MSMYLKYLLYVLRHKWFVFIECCRLGIPFRGIMHDLSKFRWREFRGYAVNFFTSKEWKGELNFKLFVEYRLGELIPWGLTPQEQFKLAWLHHQRRNPHHWEYWVYRKSDKIEFPVPIPKKYLQEMLADWRAMSRNFGNDPAVWYTENRDKMLIQAGSREWLEEQLGVTP</sequence>
<dbReference type="Pfam" id="PF18907">
    <property type="entry name" value="DUF5662"/>
    <property type="match status" value="1"/>
</dbReference>
<gene>
    <name evidence="1" type="ORF">LCGC14_2002160</name>
</gene>
<reference evidence="1" key="1">
    <citation type="journal article" date="2015" name="Nature">
        <title>Complex archaea that bridge the gap between prokaryotes and eukaryotes.</title>
        <authorList>
            <person name="Spang A."/>
            <person name="Saw J.H."/>
            <person name="Jorgensen S.L."/>
            <person name="Zaremba-Niedzwiedzka K."/>
            <person name="Martijn J."/>
            <person name="Lind A.E."/>
            <person name="van Eijk R."/>
            <person name="Schleper C."/>
            <person name="Guy L."/>
            <person name="Ettema T.J."/>
        </authorList>
    </citation>
    <scope>NUCLEOTIDE SEQUENCE</scope>
</reference>
<dbReference type="InterPro" id="IPR043721">
    <property type="entry name" value="DUF5662"/>
</dbReference>